<dbReference type="Proteomes" id="UP001162972">
    <property type="component" value="Chromosome 11"/>
</dbReference>
<accession>A0AAD6K6J2</accession>
<protein>
    <submittedName>
        <fullName evidence="1">Uncharacterized protein</fullName>
    </submittedName>
</protein>
<organism evidence="1 2">
    <name type="scientific">Salix udensis</name>
    <dbReference type="NCBI Taxonomy" id="889485"/>
    <lineage>
        <taxon>Eukaryota</taxon>
        <taxon>Viridiplantae</taxon>
        <taxon>Streptophyta</taxon>
        <taxon>Embryophyta</taxon>
        <taxon>Tracheophyta</taxon>
        <taxon>Spermatophyta</taxon>
        <taxon>Magnoliopsida</taxon>
        <taxon>eudicotyledons</taxon>
        <taxon>Gunneridae</taxon>
        <taxon>Pentapetalae</taxon>
        <taxon>rosids</taxon>
        <taxon>fabids</taxon>
        <taxon>Malpighiales</taxon>
        <taxon>Salicaceae</taxon>
        <taxon>Saliceae</taxon>
        <taxon>Salix</taxon>
    </lineage>
</organism>
<proteinExistence type="predicted"/>
<evidence type="ECO:0000313" key="2">
    <source>
        <dbReference type="Proteomes" id="UP001162972"/>
    </source>
</evidence>
<comment type="caution">
    <text evidence="1">The sequence shown here is derived from an EMBL/GenBank/DDBJ whole genome shotgun (WGS) entry which is preliminary data.</text>
</comment>
<keyword evidence="2" id="KW-1185">Reference proteome</keyword>
<name>A0AAD6K6J2_9ROSI</name>
<sequence length="53" mass="6202">MGPEILETRRRIPSVLGIGRRGAEASMVRERSRGRIERIIRLTTFKLREPRPM</sequence>
<evidence type="ECO:0000313" key="1">
    <source>
        <dbReference type="EMBL" id="KAJ6417060.1"/>
    </source>
</evidence>
<reference evidence="1 2" key="1">
    <citation type="journal article" date="2023" name="Int. J. Mol. Sci.">
        <title>De Novo Assembly and Annotation of 11 Diverse Shrub Willow (Salix) Genomes Reveals Novel Gene Organization in Sex-Linked Regions.</title>
        <authorList>
            <person name="Hyden B."/>
            <person name="Feng K."/>
            <person name="Yates T.B."/>
            <person name="Jawdy S."/>
            <person name="Cereghino C."/>
            <person name="Smart L.B."/>
            <person name="Muchero W."/>
        </authorList>
    </citation>
    <scope>NUCLEOTIDE SEQUENCE [LARGE SCALE GENOMIC DNA]</scope>
    <source>
        <tissue evidence="1">Shoot tip</tissue>
    </source>
</reference>
<dbReference type="AlphaFoldDB" id="A0AAD6K6J2"/>
<gene>
    <name evidence="1" type="ORF">OIU84_002870</name>
</gene>
<dbReference type="EMBL" id="JAPFFJ010000011">
    <property type="protein sequence ID" value="KAJ6417060.1"/>
    <property type="molecule type" value="Genomic_DNA"/>
</dbReference>